<proteinExistence type="predicted"/>
<dbReference type="RefSeq" id="WP_119970871.1">
    <property type="nucleotide sequence ID" value="NZ_CP032416.1"/>
</dbReference>
<dbReference type="KEGG" id="cfer:D4Z93_04835"/>
<keyword evidence="3" id="KW-1185">Reference proteome</keyword>
<evidence type="ECO:0000313" key="2">
    <source>
        <dbReference type="EMBL" id="AYD39877.1"/>
    </source>
</evidence>
<dbReference type="Proteomes" id="UP000266301">
    <property type="component" value="Chromosome"/>
</dbReference>
<evidence type="ECO:0000313" key="3">
    <source>
        <dbReference type="Proteomes" id="UP000266301"/>
    </source>
</evidence>
<dbReference type="AlphaFoldDB" id="A0A386H2E6"/>
<keyword evidence="1" id="KW-1133">Transmembrane helix</keyword>
<keyword evidence="1" id="KW-0472">Membrane</keyword>
<feature type="transmembrane region" description="Helical" evidence="1">
    <location>
        <begin position="17"/>
        <end position="40"/>
    </location>
</feature>
<name>A0A386H2E6_9CLOT</name>
<protein>
    <recommendedName>
        <fullName evidence="4">SPOR domain-containing protein</fullName>
    </recommendedName>
</protein>
<reference evidence="2 3" key="1">
    <citation type="journal article" date="2019" name="Int. J. Syst. Evol. Microbiol.">
        <title>Clostridium fermenticellae sp. nov., isolated from the mud in a fermentation cellar for the production of the Chinese liquor, baijiu.</title>
        <authorList>
            <person name="Xu P.X."/>
            <person name="Chai L.J."/>
            <person name="Qiu T."/>
            <person name="Zhang X.J."/>
            <person name="Lu Z.M."/>
            <person name="Xiao C."/>
            <person name="Wang S.T."/>
            <person name="Shen C.H."/>
            <person name="Shi J.S."/>
            <person name="Xu Z.H."/>
        </authorList>
    </citation>
    <scope>NUCLEOTIDE SEQUENCE [LARGE SCALE GENOMIC DNA]</scope>
    <source>
        <strain evidence="2 3">JN500901</strain>
    </source>
</reference>
<keyword evidence="1" id="KW-0812">Transmembrane</keyword>
<evidence type="ECO:0008006" key="4">
    <source>
        <dbReference type="Google" id="ProtNLM"/>
    </source>
</evidence>
<accession>A0A386H2E6</accession>
<dbReference type="OrthoDB" id="1936130at2"/>
<organism evidence="2 3">
    <name type="scientific">Clostridium fermenticellae</name>
    <dbReference type="NCBI Taxonomy" id="2068654"/>
    <lineage>
        <taxon>Bacteria</taxon>
        <taxon>Bacillati</taxon>
        <taxon>Bacillota</taxon>
        <taxon>Clostridia</taxon>
        <taxon>Eubacteriales</taxon>
        <taxon>Clostridiaceae</taxon>
        <taxon>Clostridium</taxon>
    </lineage>
</organism>
<sequence length="241" mass="27096">MKYTRYDLGQRGGGKTFVLTVVLILVFAFLFATIIFKIFVSGGNYRSKAENTVSKQTDNKSGSGTKNNTAVEDNQKIGKFVAVQGGIYKDKNNAEQEKNVLKKYGTPFSVTEQDKTRILLGIYNEETGKNVAESLNQQKVDNSKMTFSIYKDNTCDIQISEIVNAYIQVLNKASDKNVEAVETADLKKWSNSLQSVRSGKNLDKLKQIKTYINKLPDRISKDNVESEYTYIYGFLSKVGKK</sequence>
<dbReference type="EMBL" id="CP032416">
    <property type="protein sequence ID" value="AYD39877.1"/>
    <property type="molecule type" value="Genomic_DNA"/>
</dbReference>
<evidence type="ECO:0000256" key="1">
    <source>
        <dbReference type="SAM" id="Phobius"/>
    </source>
</evidence>
<gene>
    <name evidence="2" type="ORF">D4Z93_04835</name>
</gene>